<accession>A5DA96</accession>
<proteinExistence type="predicted"/>
<dbReference type="RefSeq" id="XP_001486824.1">
    <property type="nucleotide sequence ID" value="XM_001486774.1"/>
</dbReference>
<feature type="transmembrane region" description="Helical" evidence="1">
    <location>
        <begin position="84"/>
        <end position="105"/>
    </location>
</feature>
<keyword evidence="1" id="KW-0472">Membrane</keyword>
<reference evidence="2 3" key="1">
    <citation type="journal article" date="2009" name="Nature">
        <title>Evolution of pathogenicity and sexual reproduction in eight Candida genomes.</title>
        <authorList>
            <person name="Butler G."/>
            <person name="Rasmussen M.D."/>
            <person name="Lin M.F."/>
            <person name="Santos M.A."/>
            <person name="Sakthikumar S."/>
            <person name="Munro C.A."/>
            <person name="Rheinbay E."/>
            <person name="Grabherr M."/>
            <person name="Forche A."/>
            <person name="Reedy J.L."/>
            <person name="Agrafioti I."/>
            <person name="Arnaud M.B."/>
            <person name="Bates S."/>
            <person name="Brown A.J."/>
            <person name="Brunke S."/>
            <person name="Costanzo M.C."/>
            <person name="Fitzpatrick D.A."/>
            <person name="de Groot P.W."/>
            <person name="Harris D."/>
            <person name="Hoyer L.L."/>
            <person name="Hube B."/>
            <person name="Klis F.M."/>
            <person name="Kodira C."/>
            <person name="Lennard N."/>
            <person name="Logue M.E."/>
            <person name="Martin R."/>
            <person name="Neiman A.M."/>
            <person name="Nikolaou E."/>
            <person name="Quail M.A."/>
            <person name="Quinn J."/>
            <person name="Santos M.C."/>
            <person name="Schmitzberger F.F."/>
            <person name="Sherlock G."/>
            <person name="Shah P."/>
            <person name="Silverstein K.A."/>
            <person name="Skrzypek M.S."/>
            <person name="Soll D."/>
            <person name="Staggs R."/>
            <person name="Stansfield I."/>
            <person name="Stumpf M.P."/>
            <person name="Sudbery P.E."/>
            <person name="Srikantha T."/>
            <person name="Zeng Q."/>
            <person name="Berman J."/>
            <person name="Berriman M."/>
            <person name="Heitman J."/>
            <person name="Gow N.A."/>
            <person name="Lorenz M.C."/>
            <person name="Birren B.W."/>
            <person name="Kellis M."/>
            <person name="Cuomo C.A."/>
        </authorList>
    </citation>
    <scope>NUCLEOTIDE SEQUENCE [LARGE SCALE GENOMIC DNA]</scope>
    <source>
        <strain evidence="3">ATCC 6260 / CBS 566 / DSM 6381 / JCM 1539 / NBRC 10279 / NRRL Y-324</strain>
    </source>
</reference>
<dbReference type="GeneID" id="5129424"/>
<dbReference type="KEGG" id="pgu:PGUG_00201"/>
<gene>
    <name evidence="2" type="ORF">PGUG_00201</name>
</gene>
<dbReference type="InParanoid" id="A5DA96"/>
<dbReference type="OrthoDB" id="4204901at2759"/>
<dbReference type="EMBL" id="CH408155">
    <property type="protein sequence ID" value="EDK36103.1"/>
    <property type="molecule type" value="Genomic_DNA"/>
</dbReference>
<feature type="transmembrane region" description="Helical" evidence="1">
    <location>
        <begin position="111"/>
        <end position="136"/>
    </location>
</feature>
<keyword evidence="3" id="KW-1185">Reference proteome</keyword>
<evidence type="ECO:0000256" key="1">
    <source>
        <dbReference type="SAM" id="Phobius"/>
    </source>
</evidence>
<name>A5DA96_PICGU</name>
<dbReference type="HOGENOM" id="CLU_1603363_0_0_1"/>
<organism evidence="2 3">
    <name type="scientific">Meyerozyma guilliermondii (strain ATCC 6260 / CBS 566 / DSM 6381 / JCM 1539 / NBRC 10279 / NRRL Y-324)</name>
    <name type="common">Yeast</name>
    <name type="synonym">Candida guilliermondii</name>
    <dbReference type="NCBI Taxonomy" id="294746"/>
    <lineage>
        <taxon>Eukaryota</taxon>
        <taxon>Fungi</taxon>
        <taxon>Dikarya</taxon>
        <taxon>Ascomycota</taxon>
        <taxon>Saccharomycotina</taxon>
        <taxon>Pichiomycetes</taxon>
        <taxon>Debaryomycetaceae</taxon>
        <taxon>Meyerozyma</taxon>
    </lineage>
</organism>
<evidence type="ECO:0000313" key="2">
    <source>
        <dbReference type="EMBL" id="EDK36103.1"/>
    </source>
</evidence>
<keyword evidence="1" id="KW-1133">Transmembrane helix</keyword>
<sequence>MMFPGVLRETIIQRKISSTQYIIEKNEEGEFEAVVVDVNIDEVYLDTLYNIRSKRSNKKVLSRKPAPPPMEGEDYAKDVRTKVVLIWMLANLIFIMTMLQVYKAGETETNIYLAFILWTVALLALFRSVGSIGYLLQTFARFLVETKNKWSHSRQGYSAPVTNTLN</sequence>
<protein>
    <submittedName>
        <fullName evidence="2">Uncharacterized protein</fullName>
    </submittedName>
</protein>
<dbReference type="Proteomes" id="UP000001997">
    <property type="component" value="Unassembled WGS sequence"/>
</dbReference>
<dbReference type="AlphaFoldDB" id="A5DA96"/>
<dbReference type="eggNOG" id="KOG2571">
    <property type="taxonomic scope" value="Eukaryota"/>
</dbReference>
<dbReference type="STRING" id="294746.A5DA96"/>
<evidence type="ECO:0000313" key="3">
    <source>
        <dbReference type="Proteomes" id="UP000001997"/>
    </source>
</evidence>
<keyword evidence="1" id="KW-0812">Transmembrane</keyword>